<feature type="region of interest" description="Disordered" evidence="5">
    <location>
        <begin position="264"/>
        <end position="284"/>
    </location>
</feature>
<reference evidence="7 8" key="1">
    <citation type="submission" date="2019-03" db="EMBL/GenBank/DDBJ databases">
        <title>Draft genome sequences of novel Actinobacteria.</title>
        <authorList>
            <person name="Sahin N."/>
            <person name="Ay H."/>
            <person name="Saygin H."/>
        </authorList>
    </citation>
    <scope>NUCLEOTIDE SEQUENCE [LARGE SCALE GENOMIC DNA]</scope>
    <source>
        <strain evidence="7 8">6K102</strain>
    </source>
</reference>
<dbReference type="SUPFAM" id="SSF51905">
    <property type="entry name" value="FAD/NAD(P)-binding domain"/>
    <property type="match status" value="1"/>
</dbReference>
<dbReference type="RefSeq" id="WP_132637350.1">
    <property type="nucleotide sequence ID" value="NZ_SMLD01000131.1"/>
</dbReference>
<evidence type="ECO:0000259" key="6">
    <source>
        <dbReference type="Pfam" id="PF01266"/>
    </source>
</evidence>
<evidence type="ECO:0000256" key="4">
    <source>
        <dbReference type="ARBA" id="ARBA00023002"/>
    </source>
</evidence>
<evidence type="ECO:0000313" key="8">
    <source>
        <dbReference type="Proteomes" id="UP000295136"/>
    </source>
</evidence>
<dbReference type="Pfam" id="PF01266">
    <property type="entry name" value="DAO"/>
    <property type="match status" value="1"/>
</dbReference>
<evidence type="ECO:0000256" key="1">
    <source>
        <dbReference type="ARBA" id="ARBA00001974"/>
    </source>
</evidence>
<dbReference type="AlphaFoldDB" id="A0A4R5EPA6"/>
<dbReference type="InterPro" id="IPR036188">
    <property type="entry name" value="FAD/NAD-bd_sf"/>
</dbReference>
<dbReference type="GO" id="GO:0008115">
    <property type="term" value="F:sarcosine oxidase activity"/>
    <property type="evidence" value="ECO:0007669"/>
    <property type="project" value="TreeGrafter"/>
</dbReference>
<dbReference type="InterPro" id="IPR006076">
    <property type="entry name" value="FAD-dep_OxRdtase"/>
</dbReference>
<dbReference type="Proteomes" id="UP000295136">
    <property type="component" value="Unassembled WGS sequence"/>
</dbReference>
<organism evidence="7 8">
    <name type="scientific">Nonomuraea mesophila</name>
    <dbReference type="NCBI Taxonomy" id="2530382"/>
    <lineage>
        <taxon>Bacteria</taxon>
        <taxon>Bacillati</taxon>
        <taxon>Actinomycetota</taxon>
        <taxon>Actinomycetes</taxon>
        <taxon>Streptosporangiales</taxon>
        <taxon>Streptosporangiaceae</taxon>
        <taxon>Nonomuraea</taxon>
    </lineage>
</organism>
<keyword evidence="4" id="KW-0560">Oxidoreductase</keyword>
<dbReference type="Gene3D" id="3.50.50.60">
    <property type="entry name" value="FAD/NAD(P)-binding domain"/>
    <property type="match status" value="1"/>
</dbReference>
<dbReference type="InterPro" id="IPR045170">
    <property type="entry name" value="MTOX"/>
</dbReference>
<gene>
    <name evidence="7" type="ORF">E1295_35050</name>
</gene>
<dbReference type="EMBL" id="SMLD01000131">
    <property type="protein sequence ID" value="TDE36561.1"/>
    <property type="molecule type" value="Genomic_DNA"/>
</dbReference>
<protein>
    <submittedName>
        <fullName evidence="7">FAD-dependent oxidoreductase</fullName>
    </submittedName>
</protein>
<dbReference type="PANTHER" id="PTHR10961:SF46">
    <property type="entry name" value="PEROXISOMAL SARCOSINE OXIDASE"/>
    <property type="match status" value="1"/>
</dbReference>
<accession>A0A4R5EPA6</accession>
<dbReference type="PANTHER" id="PTHR10961">
    <property type="entry name" value="PEROXISOMAL SARCOSINE OXIDASE"/>
    <property type="match status" value="1"/>
</dbReference>
<keyword evidence="8" id="KW-1185">Reference proteome</keyword>
<keyword evidence="3" id="KW-0274">FAD</keyword>
<name>A0A4R5EPA6_9ACTN</name>
<feature type="domain" description="FAD dependent oxidoreductase" evidence="6">
    <location>
        <begin position="4"/>
        <end position="353"/>
    </location>
</feature>
<dbReference type="Gene3D" id="3.30.9.10">
    <property type="entry name" value="D-Amino Acid Oxidase, subunit A, domain 2"/>
    <property type="match status" value="1"/>
</dbReference>
<comment type="cofactor">
    <cofactor evidence="1">
        <name>FAD</name>
        <dbReference type="ChEBI" id="CHEBI:57692"/>
    </cofactor>
</comment>
<evidence type="ECO:0000256" key="5">
    <source>
        <dbReference type="SAM" id="MobiDB-lite"/>
    </source>
</evidence>
<feature type="compositionally biased region" description="Basic and acidic residues" evidence="5">
    <location>
        <begin position="274"/>
        <end position="284"/>
    </location>
</feature>
<proteinExistence type="predicted"/>
<keyword evidence="2" id="KW-0285">Flavoprotein</keyword>
<evidence type="ECO:0000256" key="3">
    <source>
        <dbReference type="ARBA" id="ARBA00022827"/>
    </source>
</evidence>
<comment type="caution">
    <text evidence="7">The sequence shown here is derived from an EMBL/GenBank/DDBJ whole genome shotgun (WGS) entry which is preliminary data.</text>
</comment>
<evidence type="ECO:0000313" key="7">
    <source>
        <dbReference type="EMBL" id="TDE36561.1"/>
    </source>
</evidence>
<dbReference type="SUPFAM" id="SSF54373">
    <property type="entry name" value="FAD-linked reductases, C-terminal domain"/>
    <property type="match status" value="1"/>
</dbReference>
<dbReference type="GO" id="GO:0050660">
    <property type="term" value="F:flavin adenine dinucleotide binding"/>
    <property type="evidence" value="ECO:0007669"/>
    <property type="project" value="InterPro"/>
</dbReference>
<sequence length="384" mass="41959">MKSVIVVGAGIWGSSLALRLAETGWRVTLVEQHRPGHVRQSSAGETRLLRCSHGDDVWYTRLAWQARDGWRRLEERAGEELYHEAGMVWFAGTPDGWEHKSAQVLKNLDIPCEVLDPSDGGRFFPDLRTDDLRFLLWEPHAGVLRARRATQVTAALAVASGVRLVRARALPVPGDTAGDTAGGAAPYVSAVEIDGEVRYADRVVWACGAWLPALFGDVPIAVTKQDTLHFAAPSAWSVPEMPAWMDHGASVYGHGDVDGVGMKTTSSAEGEPYEPEHGSREVDADAVERARAYLRRRFPSMERAPVLFSQVCQYALTPDAEWIIDEVSPGVWLFGGDSGHGFKHGPALAGYVAGVLDGDHAPEPRFGLHERIPSYELRISGQVL</sequence>
<evidence type="ECO:0000256" key="2">
    <source>
        <dbReference type="ARBA" id="ARBA00022630"/>
    </source>
</evidence>